<dbReference type="PANTHER" id="PTHR30290:SF9">
    <property type="entry name" value="OLIGOPEPTIDE-BINDING PROTEIN APPA"/>
    <property type="match status" value="1"/>
</dbReference>
<evidence type="ECO:0000256" key="5">
    <source>
        <dbReference type="SAM" id="SignalP"/>
    </source>
</evidence>
<feature type="domain" description="Solute-binding protein family 5" evidence="6">
    <location>
        <begin position="103"/>
        <end position="440"/>
    </location>
</feature>
<dbReference type="RefSeq" id="WP_055653511.1">
    <property type="nucleotide sequence ID" value="NZ_CABIXC010000002.1"/>
</dbReference>
<evidence type="ECO:0000259" key="6">
    <source>
        <dbReference type="Pfam" id="PF00496"/>
    </source>
</evidence>
<evidence type="ECO:0000256" key="2">
    <source>
        <dbReference type="ARBA" id="ARBA00022448"/>
    </source>
</evidence>
<dbReference type="Gene3D" id="3.10.105.10">
    <property type="entry name" value="Dipeptide-binding Protein, Domain 3"/>
    <property type="match status" value="1"/>
</dbReference>
<name>A0A174AB09_9FIRM</name>
<feature type="signal peptide" evidence="5">
    <location>
        <begin position="1"/>
        <end position="21"/>
    </location>
</feature>
<comment type="similarity">
    <text evidence="1">Belongs to the bacterial solute-binding protein 5 family.</text>
</comment>
<gene>
    <name evidence="7" type="primary">dppA_2</name>
    <name evidence="8" type="ORF">DXC39_22460</name>
    <name evidence="7" type="ORF">ERS852407_01253</name>
</gene>
<evidence type="ECO:0000313" key="8">
    <source>
        <dbReference type="EMBL" id="RGL99714.1"/>
    </source>
</evidence>
<dbReference type="GO" id="GO:1904680">
    <property type="term" value="F:peptide transmembrane transporter activity"/>
    <property type="evidence" value="ECO:0007669"/>
    <property type="project" value="TreeGrafter"/>
</dbReference>
<reference evidence="8 10" key="2">
    <citation type="submission" date="2018-08" db="EMBL/GenBank/DDBJ databases">
        <title>A genome reference for cultivated species of the human gut microbiota.</title>
        <authorList>
            <person name="Zou Y."/>
            <person name="Xue W."/>
            <person name="Luo G."/>
        </authorList>
    </citation>
    <scope>NUCLEOTIDE SEQUENCE [LARGE SCALE GENOMIC DNA]</scope>
    <source>
        <strain evidence="8 10">TF05-11AC</strain>
    </source>
</reference>
<feature type="chain" id="PRO_5042332712" evidence="5">
    <location>
        <begin position="22"/>
        <end position="568"/>
    </location>
</feature>
<keyword evidence="3 5" id="KW-0732">Signal</keyword>
<dbReference type="InterPro" id="IPR039424">
    <property type="entry name" value="SBP_5"/>
</dbReference>
<sequence length="568" mass="62395">MKLKKIFSLGLAAAMTASLLAGCGSGNPTSSTTAATAGGQADTTAAPAEPAAAGESGVLYSNGGPTEFFETPWLNPGTYTYNKTLYAHLIFADENLAPVTGEGDLAKSYEMSDDGMTLTFELRDNIFWHDGEAITADDIQWSIEYALKTTVLNSVFRSTFEALKGAAAYEDGSAEHIEGIAVDGSKITLTFEKVAPDALLTFTQFAPLPKKYLADTDPISLQQAKYFQSPIGSGPFMVDEVQMNNYTTLKPFDKYYGGTANFTIHLNPSAGDSDANFVTNAKAGKLDYAYTKNIADVKALEGTPGLTIDTVNVRYTRLLYLNKFDKKDGKKAPLADEKVRQAIAYALDMKSILDGVFEGAALPANSLTPDGADKVDGLNNYDYNPEKAKELLKEANWDPNTELDVVYYYTDQMTQDLMAIIQQYLAEVGIKMNARLVEGDLATILWKAPEDPVNGPSAVDWDMCYAANAALSLHEYYDRYQTGYSINSHTPSDPKLDELIAATNASVDAEVQRKAFFELQKYENETLFELPLYYQPIFLLQSDKIVKGAKLGNPQFNYNWDIQNWEIK</sequence>
<dbReference type="PROSITE" id="PS51257">
    <property type="entry name" value="PROKAR_LIPOPROTEIN"/>
    <property type="match status" value="1"/>
</dbReference>
<dbReference type="Gene3D" id="3.40.190.10">
    <property type="entry name" value="Periplasmic binding protein-like II"/>
    <property type="match status" value="1"/>
</dbReference>
<evidence type="ECO:0000256" key="3">
    <source>
        <dbReference type="ARBA" id="ARBA00022729"/>
    </source>
</evidence>
<dbReference type="SUPFAM" id="SSF53850">
    <property type="entry name" value="Periplasmic binding protein-like II"/>
    <property type="match status" value="1"/>
</dbReference>
<evidence type="ECO:0000313" key="9">
    <source>
        <dbReference type="Proteomes" id="UP000095651"/>
    </source>
</evidence>
<dbReference type="CDD" id="cd00995">
    <property type="entry name" value="PBP2_NikA_DppA_OppA_like"/>
    <property type="match status" value="1"/>
</dbReference>
<proteinExistence type="inferred from homology"/>
<accession>A0A174AB09</accession>
<dbReference type="InterPro" id="IPR000914">
    <property type="entry name" value="SBP_5_dom"/>
</dbReference>
<dbReference type="PANTHER" id="PTHR30290">
    <property type="entry name" value="PERIPLASMIC BINDING COMPONENT OF ABC TRANSPORTER"/>
    <property type="match status" value="1"/>
</dbReference>
<protein>
    <submittedName>
        <fullName evidence="8">ABC transporter substrate-binding protein</fullName>
    </submittedName>
    <submittedName>
        <fullName evidence="7">Extracellular solute-binding protein</fullName>
    </submittedName>
</protein>
<dbReference type="GO" id="GO:0042597">
    <property type="term" value="C:periplasmic space"/>
    <property type="evidence" value="ECO:0007669"/>
    <property type="project" value="UniProtKB-ARBA"/>
</dbReference>
<dbReference type="PIRSF" id="PIRSF002741">
    <property type="entry name" value="MppA"/>
    <property type="match status" value="1"/>
</dbReference>
<evidence type="ECO:0000256" key="1">
    <source>
        <dbReference type="ARBA" id="ARBA00005695"/>
    </source>
</evidence>
<dbReference type="GO" id="GO:0043190">
    <property type="term" value="C:ATP-binding cassette (ABC) transporter complex"/>
    <property type="evidence" value="ECO:0007669"/>
    <property type="project" value="InterPro"/>
</dbReference>
<dbReference type="GO" id="GO:0015833">
    <property type="term" value="P:peptide transport"/>
    <property type="evidence" value="ECO:0007669"/>
    <property type="project" value="TreeGrafter"/>
</dbReference>
<dbReference type="Proteomes" id="UP000095651">
    <property type="component" value="Unassembled WGS sequence"/>
</dbReference>
<keyword evidence="2" id="KW-0813">Transport</keyword>
<dbReference type="InterPro" id="IPR030678">
    <property type="entry name" value="Peptide/Ni-bd"/>
</dbReference>
<dbReference type="Pfam" id="PF00496">
    <property type="entry name" value="SBP_bac_5"/>
    <property type="match status" value="1"/>
</dbReference>
<dbReference type="Proteomes" id="UP000261257">
    <property type="component" value="Unassembled WGS sequence"/>
</dbReference>
<evidence type="ECO:0000313" key="7">
    <source>
        <dbReference type="EMBL" id="CUN84726.1"/>
    </source>
</evidence>
<dbReference type="EMBL" id="CYZE01000002">
    <property type="protein sequence ID" value="CUN84726.1"/>
    <property type="molecule type" value="Genomic_DNA"/>
</dbReference>
<reference evidence="7 9" key="1">
    <citation type="submission" date="2015-09" db="EMBL/GenBank/DDBJ databases">
        <authorList>
            <consortium name="Pathogen Informatics"/>
        </authorList>
    </citation>
    <scope>NUCLEOTIDE SEQUENCE [LARGE SCALE GENOMIC DNA]</scope>
    <source>
        <strain evidence="7 9">2789STDY5608850</strain>
    </source>
</reference>
<dbReference type="AlphaFoldDB" id="A0A174AB09"/>
<dbReference type="EMBL" id="QSSQ01000029">
    <property type="protein sequence ID" value="RGL99714.1"/>
    <property type="molecule type" value="Genomic_DNA"/>
</dbReference>
<organism evidence="7 9">
    <name type="scientific">Hungatella hathewayi</name>
    <dbReference type="NCBI Taxonomy" id="154046"/>
    <lineage>
        <taxon>Bacteria</taxon>
        <taxon>Bacillati</taxon>
        <taxon>Bacillota</taxon>
        <taxon>Clostridia</taxon>
        <taxon>Lachnospirales</taxon>
        <taxon>Lachnospiraceae</taxon>
        <taxon>Hungatella</taxon>
    </lineage>
</organism>
<evidence type="ECO:0000313" key="10">
    <source>
        <dbReference type="Proteomes" id="UP000261257"/>
    </source>
</evidence>
<feature type="region of interest" description="Disordered" evidence="4">
    <location>
        <begin position="29"/>
        <end position="48"/>
    </location>
</feature>
<evidence type="ECO:0000256" key="4">
    <source>
        <dbReference type="SAM" id="MobiDB-lite"/>
    </source>
</evidence>